<evidence type="ECO:0000313" key="4">
    <source>
        <dbReference type="Proteomes" id="UP000323886"/>
    </source>
</evidence>
<dbReference type="EMBL" id="VWPL01000002">
    <property type="protein sequence ID" value="KAA5603275.1"/>
    <property type="molecule type" value="Genomic_DNA"/>
</dbReference>
<name>A0A5M6I619_9HYPH</name>
<sequence length="88" mass="9836">MTFAERIESKLRAALAPSELRVDDDSDRHAGHAGSRTEGETHFRIYIVAEAFRGKSRVARHRMVNDALRDEFAERIHALAIHAAAPGE</sequence>
<dbReference type="RefSeq" id="WP_150095824.1">
    <property type="nucleotide sequence ID" value="NZ_VWPL01000002.1"/>
</dbReference>
<protein>
    <submittedName>
        <fullName evidence="3">BolA family transcriptional regulator</fullName>
    </submittedName>
</protein>
<evidence type="ECO:0000256" key="1">
    <source>
        <dbReference type="RuleBase" id="RU003860"/>
    </source>
</evidence>
<comment type="caution">
    <text evidence="3">The sequence shown here is derived from an EMBL/GenBank/DDBJ whole genome shotgun (WGS) entry which is preliminary data.</text>
</comment>
<keyword evidence="4" id="KW-1185">Reference proteome</keyword>
<dbReference type="Proteomes" id="UP000323886">
    <property type="component" value="Unassembled WGS sequence"/>
</dbReference>
<evidence type="ECO:0000256" key="2">
    <source>
        <dbReference type="SAM" id="MobiDB-lite"/>
    </source>
</evidence>
<dbReference type="Pfam" id="PF01722">
    <property type="entry name" value="BolA"/>
    <property type="match status" value="1"/>
</dbReference>
<proteinExistence type="inferred from homology"/>
<reference evidence="3 4" key="1">
    <citation type="submission" date="2019-09" db="EMBL/GenBank/DDBJ databases">
        <title>Draft Whole-Genome sequence of Blastochloris sulfoviridis DSM 729.</title>
        <authorList>
            <person name="Meyer T.E."/>
            <person name="Kyndt J.A."/>
        </authorList>
    </citation>
    <scope>NUCLEOTIDE SEQUENCE [LARGE SCALE GENOMIC DNA]</scope>
    <source>
        <strain evidence="3 4">DSM 729</strain>
    </source>
</reference>
<dbReference type="SUPFAM" id="SSF82657">
    <property type="entry name" value="BolA-like"/>
    <property type="match status" value="1"/>
</dbReference>
<dbReference type="PANTHER" id="PTHR46230:SF7">
    <property type="entry name" value="BOLA-LIKE PROTEIN 1"/>
    <property type="match status" value="1"/>
</dbReference>
<gene>
    <name evidence="3" type="ORF">F1193_01055</name>
</gene>
<dbReference type="Gene3D" id="3.30.300.90">
    <property type="entry name" value="BolA-like"/>
    <property type="match status" value="1"/>
</dbReference>
<comment type="similarity">
    <text evidence="1">Belongs to the BolA/IbaG family.</text>
</comment>
<dbReference type="InterPro" id="IPR036065">
    <property type="entry name" value="BolA-like_sf"/>
</dbReference>
<dbReference type="PANTHER" id="PTHR46230">
    <property type="match status" value="1"/>
</dbReference>
<evidence type="ECO:0000313" key="3">
    <source>
        <dbReference type="EMBL" id="KAA5603275.1"/>
    </source>
</evidence>
<dbReference type="PIRSF" id="PIRSF003113">
    <property type="entry name" value="BolA"/>
    <property type="match status" value="1"/>
</dbReference>
<feature type="compositionally biased region" description="Basic and acidic residues" evidence="2">
    <location>
        <begin position="20"/>
        <end position="37"/>
    </location>
</feature>
<organism evidence="3 4">
    <name type="scientific">Blastochloris sulfoviridis</name>
    <dbReference type="NCBI Taxonomy" id="50712"/>
    <lineage>
        <taxon>Bacteria</taxon>
        <taxon>Pseudomonadati</taxon>
        <taxon>Pseudomonadota</taxon>
        <taxon>Alphaproteobacteria</taxon>
        <taxon>Hyphomicrobiales</taxon>
        <taxon>Blastochloridaceae</taxon>
        <taxon>Blastochloris</taxon>
    </lineage>
</organism>
<dbReference type="AlphaFoldDB" id="A0A5M6I619"/>
<feature type="region of interest" description="Disordered" evidence="2">
    <location>
        <begin position="18"/>
        <end position="37"/>
    </location>
</feature>
<accession>A0A5M6I619</accession>
<dbReference type="InterPro" id="IPR002634">
    <property type="entry name" value="BolA"/>
</dbReference>
<dbReference type="GO" id="GO:0016226">
    <property type="term" value="P:iron-sulfur cluster assembly"/>
    <property type="evidence" value="ECO:0007669"/>
    <property type="project" value="TreeGrafter"/>
</dbReference>
<dbReference type="OrthoDB" id="9811118at2"/>